<dbReference type="Proteomes" id="UP000176998">
    <property type="component" value="Unassembled WGS sequence"/>
</dbReference>
<dbReference type="SUPFAM" id="SSF57701">
    <property type="entry name" value="Zn2/Cys6 DNA-binding domain"/>
    <property type="match status" value="1"/>
</dbReference>
<dbReference type="GO" id="GO:0000981">
    <property type="term" value="F:DNA-binding transcription factor activity, RNA polymerase II-specific"/>
    <property type="evidence" value="ECO:0007669"/>
    <property type="project" value="InterPro"/>
</dbReference>
<protein>
    <recommendedName>
        <fullName evidence="3">Zn(2)-C6 fungal-type domain-containing protein</fullName>
    </recommendedName>
</protein>
<name>A0A1G4ANL9_9PEZI</name>
<evidence type="ECO:0000313" key="4">
    <source>
        <dbReference type="EMBL" id="OHE90788.1"/>
    </source>
</evidence>
<sequence length="635" mass="70130">MIARKQNKSCDECRRSRIGCDARLKSGLPCSNCERRGKACSTDWLIRRRELRGRARSQKASPAQDDSPVLPSRVSTTPCQTEHREQALRLHHALWDIFTSLFEPRLGLWIGNECNPFKRLTTTLVSRLMVTLDAARSSLNADSSTVDTLRLPIDTSAREDDTGATEACINQALMSAVHAFSARWLPMSLFEDAGQRSEVGRRRLMQALWNQAHRDALLILTLPSYRSILALYLFAITPSLGPADSQMVSQLCYETSLRHYLHLRIKTRISTILPGTEREEFGHLEDSAYWFGLVCDISRSLLRCQPPVLICGPSSQARVWALVSHQVDDFAAYTTGNGPTTDLLSDAMVLKILQLGSSCKTMCWASVTDVQDSLFYNRTSLTPQAALKFCFSKLRQFETVFGPHMERIARDFILLNEKSQLGYRLADTLVDEGVAIADYRLGSVRAIVNTINLVQQFDNLNPHQTSLLLRDPYPEHASNAMARAAKSVVSLTRTEAITMAAASVLAGSIMQALQVVAHISFSASQALTDLPILLRENNIALPISITGGNNSAAAAAANATMSLDSAVTPEMLENETLRELGQQAASDPGLVLKTIERHETEAPGSTPDFGLDYLQFIDFSAVAEVWDFDDVFSGS</sequence>
<dbReference type="OrthoDB" id="5958943at2759"/>
<proteinExistence type="predicted"/>
<evidence type="ECO:0000259" key="3">
    <source>
        <dbReference type="PROSITE" id="PS50048"/>
    </source>
</evidence>
<dbReference type="InterPro" id="IPR001138">
    <property type="entry name" value="Zn2Cys6_DnaBD"/>
</dbReference>
<evidence type="ECO:0000313" key="5">
    <source>
        <dbReference type="Proteomes" id="UP000176998"/>
    </source>
</evidence>
<dbReference type="GeneID" id="34567053"/>
<organism evidence="4 5">
    <name type="scientific">Colletotrichum orchidophilum</name>
    <dbReference type="NCBI Taxonomy" id="1209926"/>
    <lineage>
        <taxon>Eukaryota</taxon>
        <taxon>Fungi</taxon>
        <taxon>Dikarya</taxon>
        <taxon>Ascomycota</taxon>
        <taxon>Pezizomycotina</taxon>
        <taxon>Sordariomycetes</taxon>
        <taxon>Hypocreomycetidae</taxon>
        <taxon>Glomerellales</taxon>
        <taxon>Glomerellaceae</taxon>
        <taxon>Colletotrichum</taxon>
    </lineage>
</organism>
<dbReference type="Pfam" id="PF00172">
    <property type="entry name" value="Zn_clus"/>
    <property type="match status" value="1"/>
</dbReference>
<dbReference type="Gene3D" id="4.10.240.10">
    <property type="entry name" value="Zn(2)-C6 fungal-type DNA-binding domain"/>
    <property type="match status" value="1"/>
</dbReference>
<dbReference type="EMBL" id="MJBS01000223">
    <property type="protein sequence ID" value="OHE90788.1"/>
    <property type="molecule type" value="Genomic_DNA"/>
</dbReference>
<gene>
    <name evidence="4" type="ORF">CORC01_13928</name>
</gene>
<evidence type="ECO:0000256" key="1">
    <source>
        <dbReference type="ARBA" id="ARBA00023242"/>
    </source>
</evidence>
<comment type="caution">
    <text evidence="4">The sequence shown here is derived from an EMBL/GenBank/DDBJ whole genome shotgun (WGS) entry which is preliminary data.</text>
</comment>
<dbReference type="AlphaFoldDB" id="A0A1G4ANL9"/>
<dbReference type="GO" id="GO:0008270">
    <property type="term" value="F:zinc ion binding"/>
    <property type="evidence" value="ECO:0007669"/>
    <property type="project" value="InterPro"/>
</dbReference>
<keyword evidence="1" id="KW-0539">Nucleus</keyword>
<dbReference type="CDD" id="cd00067">
    <property type="entry name" value="GAL4"/>
    <property type="match status" value="1"/>
</dbReference>
<keyword evidence="5" id="KW-1185">Reference proteome</keyword>
<accession>A0A1G4ANL9</accession>
<evidence type="ECO:0000256" key="2">
    <source>
        <dbReference type="SAM" id="MobiDB-lite"/>
    </source>
</evidence>
<reference evidence="4 5" key="1">
    <citation type="submission" date="2016-09" db="EMBL/GenBank/DDBJ databases">
        <authorList>
            <person name="Capua I."/>
            <person name="De Benedictis P."/>
            <person name="Joannis T."/>
            <person name="Lombin L.H."/>
            <person name="Cattoli G."/>
        </authorList>
    </citation>
    <scope>NUCLEOTIDE SEQUENCE [LARGE SCALE GENOMIC DNA]</scope>
    <source>
        <strain evidence="4 5">IMI 309357</strain>
    </source>
</reference>
<dbReference type="STRING" id="1209926.A0A1G4ANL9"/>
<dbReference type="PROSITE" id="PS50048">
    <property type="entry name" value="ZN2_CY6_FUNGAL_2"/>
    <property type="match status" value="1"/>
</dbReference>
<dbReference type="RefSeq" id="XP_022467963.1">
    <property type="nucleotide sequence ID" value="XM_022625543.1"/>
</dbReference>
<dbReference type="SMART" id="SM00066">
    <property type="entry name" value="GAL4"/>
    <property type="match status" value="1"/>
</dbReference>
<dbReference type="PROSITE" id="PS00463">
    <property type="entry name" value="ZN2_CY6_FUNGAL_1"/>
    <property type="match status" value="1"/>
</dbReference>
<dbReference type="InterPro" id="IPR036864">
    <property type="entry name" value="Zn2-C6_fun-type_DNA-bd_sf"/>
</dbReference>
<feature type="region of interest" description="Disordered" evidence="2">
    <location>
        <begin position="53"/>
        <end position="76"/>
    </location>
</feature>
<feature type="domain" description="Zn(2)-C6 fungal-type" evidence="3">
    <location>
        <begin position="9"/>
        <end position="42"/>
    </location>
</feature>